<feature type="domain" description="DUF551" evidence="1">
    <location>
        <begin position="5"/>
        <end position="83"/>
    </location>
</feature>
<organism evidence="2">
    <name type="scientific">virus sp. ctEfN2</name>
    <dbReference type="NCBI Taxonomy" id="2825810"/>
    <lineage>
        <taxon>Viruses</taxon>
    </lineage>
</organism>
<dbReference type="InterPro" id="IPR007539">
    <property type="entry name" value="DUF551"/>
</dbReference>
<accession>A0A8S5RM83</accession>
<name>A0A8S5RM83_9VIRU</name>
<evidence type="ECO:0000259" key="1">
    <source>
        <dbReference type="Pfam" id="PF04448"/>
    </source>
</evidence>
<dbReference type="Pfam" id="PF04448">
    <property type="entry name" value="DUF551"/>
    <property type="match status" value="1"/>
</dbReference>
<sequence>MENRWIPVSEKMPEERDSMFAKFKGTSKWKEAMFEKISKDVLVTILFKQSLFVQSAHTVDGKWKNDLLKLGGKVVAWMPLPEPYKEK</sequence>
<reference evidence="2" key="1">
    <citation type="journal article" date="2021" name="Proc. Natl. Acad. Sci. U.S.A.">
        <title>A Catalog of Tens of Thousands of Viruses from Human Metagenomes Reveals Hidden Associations with Chronic Diseases.</title>
        <authorList>
            <person name="Tisza M.J."/>
            <person name="Buck C.B."/>
        </authorList>
    </citation>
    <scope>NUCLEOTIDE SEQUENCE</scope>
    <source>
        <strain evidence="2">CtEfN2</strain>
    </source>
</reference>
<dbReference type="EMBL" id="BK059123">
    <property type="protein sequence ID" value="DAE32470.1"/>
    <property type="molecule type" value="Genomic_DNA"/>
</dbReference>
<evidence type="ECO:0000313" key="2">
    <source>
        <dbReference type="EMBL" id="DAE32470.1"/>
    </source>
</evidence>
<proteinExistence type="predicted"/>
<protein>
    <recommendedName>
        <fullName evidence="1">DUF551 domain-containing protein</fullName>
    </recommendedName>
</protein>